<keyword evidence="1" id="KW-0697">Rotamase</keyword>
<dbReference type="PANTHER" id="PTHR44927">
    <property type="entry name" value="FK506-BINDING PROTEIN 15"/>
    <property type="match status" value="1"/>
</dbReference>
<dbReference type="InterPro" id="IPR046357">
    <property type="entry name" value="PPIase_dom_sf"/>
</dbReference>
<name>A0ABM1EIX3_PRICU</name>
<feature type="compositionally biased region" description="Basic and acidic residues" evidence="3">
    <location>
        <begin position="322"/>
        <end position="331"/>
    </location>
</feature>
<feature type="region of interest" description="Disordered" evidence="3">
    <location>
        <begin position="1413"/>
        <end position="1605"/>
    </location>
</feature>
<feature type="region of interest" description="Disordered" evidence="3">
    <location>
        <begin position="294"/>
        <end position="347"/>
    </location>
</feature>
<dbReference type="GeneID" id="106812689"/>
<organism evidence="5 6">
    <name type="scientific">Priapulus caudatus</name>
    <name type="common">Priapulid worm</name>
    <dbReference type="NCBI Taxonomy" id="37621"/>
    <lineage>
        <taxon>Eukaryota</taxon>
        <taxon>Metazoa</taxon>
        <taxon>Ecdysozoa</taxon>
        <taxon>Scalidophora</taxon>
        <taxon>Priapulida</taxon>
        <taxon>Priapulimorpha</taxon>
        <taxon>Priapulimorphida</taxon>
        <taxon>Priapulidae</taxon>
        <taxon>Priapulus</taxon>
    </lineage>
</organism>
<proteinExistence type="predicted"/>
<dbReference type="RefSeq" id="XP_014672144.1">
    <property type="nucleotide sequence ID" value="XM_014816658.1"/>
</dbReference>
<dbReference type="InterPro" id="IPR001179">
    <property type="entry name" value="PPIase_FKBP_dom"/>
</dbReference>
<feature type="compositionally biased region" description="Polar residues" evidence="3">
    <location>
        <begin position="988"/>
        <end position="998"/>
    </location>
</feature>
<feature type="compositionally biased region" description="Acidic residues" evidence="3">
    <location>
        <begin position="1592"/>
        <end position="1605"/>
    </location>
</feature>
<protein>
    <recommendedName>
        <fullName evidence="1">peptidylprolyl isomerase</fullName>
        <ecNumber evidence="1">5.2.1.8</ecNumber>
    </recommendedName>
</protein>
<feature type="compositionally biased region" description="Polar residues" evidence="3">
    <location>
        <begin position="1533"/>
        <end position="1553"/>
    </location>
</feature>
<evidence type="ECO:0000313" key="6">
    <source>
        <dbReference type="RefSeq" id="XP_014672144.1"/>
    </source>
</evidence>
<evidence type="ECO:0000259" key="4">
    <source>
        <dbReference type="PROSITE" id="PS50059"/>
    </source>
</evidence>
<keyword evidence="1" id="KW-0413">Isomerase</keyword>
<feature type="compositionally biased region" description="Acidic residues" evidence="3">
    <location>
        <begin position="1186"/>
        <end position="1204"/>
    </location>
</feature>
<sequence length="1605" mass="176473">MFSRTGDDDAEDFGVTAGGGRSNLASLFGMDQAASKSGNNALVYTAPKQPRKQQGHQGNEQSRDNQDDPGGKALAVLYAVATNVFKYIDGQFAKQGRLGAAILGATGEFHKLLLYMGKQQTVTQAVIGRTFAFTVQANNYANFYDDQRQSWSLMFDSTQNAIAFAKQVAFAKANSGKEQGLVMQDLIPGEGGGLEVDDSAEVRYTGWLMVNHVQGPQFDSNVSADKNFRLKMGRGKVIKGWEEGMIGMKKGGRRLLIIPPSLGYGTHGMGTRVPPNSTLILDVELIKVKLTREHGSRAESPTKVGGLQAEQVDTTDTTVTKSRADSVKDRSASLSEQMSHPSASTDKAQLIQRMAKMGQPMLPMQGAVAAATESDDEDSDSDVVVADASPIHNSPAHRPTISPKPHNLPISKASAADPVKHSATPPPVMQPTMSRPVPQYSRPSAPTAEAVGTIMYGHQAPASLPPHQSMSVYQPAAMPMATLQGFPYYAQPPPASSPAASSDTSLQTFMMESRQQSTEVRLSLSKLQDRVDQITAKIEKLPTSSPQGGQVALPAFGSAMPSMDTAILMNSVQKIVQENEKHKAEIVEKNAKLEKQNEKIAELLDKNQRFMENSNTWMEQRHDIFKSSSEQSQVQLITLQQEKIMMGGELAVAESKVTALQSQLSAEQEKAVALTGQLAAYCADAVKQREEATHLKAMMSEKEQKLASLSQLLCEEEVRKKEAEHKVKQLDSELDILREKTRSLEETHNEMEGKFSLVTQNAETDIWALKAEHEPVASSSEEARKLSEALTEERRVSEESMNKRLVNTTATVVEEWKVKLASCMETANQQHSDEIEKAEETKTQLMSELEEVRLQMDAERQRQVAHSTELQEEIEVMQVWKDKYIALREQAVAMKLAYTGKIEELTAKLEEQESSNQAPSTDVALEVKRVMSAVYHAARSEFEEQESYSGAEVQSALLRTIKEVTLQLLSPAVRERSESEAMSEGEQDSQPQIRQESPLTEHRQQSVAENVTRESAAEEAPESESTARDAEASDESFEFVQKTNDSSDRQPEPAELPVVSVHEDDLEPQGQASSMLGPNENPEDAEQMGGAPAKEPVVQLGEYEQQTQLEPQQMGVECERQEQVEPSEMLAEQEQSVQAEGGAEEHTKAKIPVESGESNEGVCHEDHQRGQPESAAVDMCASVGELEQEDEEEQWQQEQPEEDSLSARIREQEQQQEQPENEVLPQQIVPDREAAERVGYAEGGEHIIDETSETESLEAEPLDDLHQQLTVDFREPPNTSFPEGNEYLSNESKNSSAVGQEEVPALVRENEPALVQEEIQALVQEEVSSLVQEEVPSLEQEEIPALVNEKVPALVQEEVPSLEQVEVPSLEQEREPALVQEEMPSLVKEEEPSSVQEEIPALVQEEELAVVQEEDQPLEQGASTLMQEEQEVASLQQEEEVALMEEKVSEDPKSVSGQSRSSEKASTSLFNDDDDDDEEGCRVGKPPAQLVSCPPSRSKVKLSAKKTPPEGTKTSTSLFEEDDAEDEQFGVSLFSQPSVPAQPSSLPGQQASHTPKDSASRRLVDEAMDSDTSSNDSSGANAGRPVPPPLFGDDDDDDNDIDWFK</sequence>
<feature type="compositionally biased region" description="Low complexity" evidence="3">
    <location>
        <begin position="1215"/>
        <end position="1227"/>
    </location>
</feature>
<dbReference type="Proteomes" id="UP000695022">
    <property type="component" value="Unplaced"/>
</dbReference>
<evidence type="ECO:0000256" key="3">
    <source>
        <dbReference type="SAM" id="MobiDB-lite"/>
    </source>
</evidence>
<dbReference type="InterPro" id="IPR056598">
    <property type="entry name" value="FKBP-15_dom"/>
</dbReference>
<gene>
    <name evidence="6" type="primary">LOC106812689</name>
</gene>
<feature type="compositionally biased region" description="Polar residues" evidence="3">
    <location>
        <begin position="1277"/>
        <end position="1298"/>
    </location>
</feature>
<dbReference type="PROSITE" id="PS50059">
    <property type="entry name" value="FKBP_PPIASE"/>
    <property type="match status" value="1"/>
</dbReference>
<dbReference type="PANTHER" id="PTHR44927:SF1">
    <property type="entry name" value="FK506-BINDING PROTEIN 15"/>
    <property type="match status" value="1"/>
</dbReference>
<feature type="coiled-coil region" evidence="2">
    <location>
        <begin position="572"/>
        <end position="613"/>
    </location>
</feature>
<feature type="compositionally biased region" description="Basic and acidic residues" evidence="3">
    <location>
        <begin position="1444"/>
        <end position="1453"/>
    </location>
</feature>
<dbReference type="SUPFAM" id="SSF54534">
    <property type="entry name" value="FKBP-like"/>
    <property type="match status" value="1"/>
</dbReference>
<evidence type="ECO:0000256" key="2">
    <source>
        <dbReference type="SAM" id="Coils"/>
    </source>
</evidence>
<feature type="region of interest" description="Disordered" evidence="3">
    <location>
        <begin position="390"/>
        <end position="445"/>
    </location>
</feature>
<evidence type="ECO:0000256" key="1">
    <source>
        <dbReference type="PROSITE-ProRule" id="PRU00277"/>
    </source>
</evidence>
<feature type="coiled-coil region" evidence="2">
    <location>
        <begin position="821"/>
        <end position="862"/>
    </location>
</feature>
<feature type="region of interest" description="Disordered" evidence="3">
    <location>
        <begin position="1366"/>
        <end position="1397"/>
    </location>
</feature>
<dbReference type="Gene3D" id="3.10.50.40">
    <property type="match status" value="1"/>
</dbReference>
<dbReference type="Pfam" id="PF23649">
    <property type="entry name" value="FKBP15"/>
    <property type="match status" value="1"/>
</dbReference>
<feature type="compositionally biased region" description="Polar residues" evidence="3">
    <location>
        <begin position="311"/>
        <end position="321"/>
    </location>
</feature>
<feature type="coiled-coil region" evidence="2">
    <location>
        <begin position="720"/>
        <end position="754"/>
    </location>
</feature>
<feature type="region of interest" description="Disordered" evidence="3">
    <location>
        <begin position="39"/>
        <end position="68"/>
    </location>
</feature>
<feature type="compositionally biased region" description="Polar residues" evidence="3">
    <location>
        <begin position="332"/>
        <end position="347"/>
    </location>
</feature>
<keyword evidence="2" id="KW-0175">Coiled coil</keyword>
<feature type="compositionally biased region" description="Polar residues" evidence="3">
    <location>
        <begin position="1570"/>
        <end position="1580"/>
    </location>
</feature>
<feature type="domain" description="PPIase FKBP-type" evidence="4">
    <location>
        <begin position="197"/>
        <end position="289"/>
    </location>
</feature>
<feature type="region of interest" description="Disordered" evidence="3">
    <location>
        <begin position="972"/>
        <end position="1303"/>
    </location>
</feature>
<accession>A0ABM1EIX3</accession>
<keyword evidence="5" id="KW-1185">Reference proteome</keyword>
<dbReference type="EC" id="5.2.1.8" evidence="1"/>
<feature type="compositionally biased region" description="Polar residues" evidence="3">
    <location>
        <begin position="1455"/>
        <end position="1470"/>
    </location>
</feature>
<feature type="compositionally biased region" description="Acidic residues" evidence="3">
    <location>
        <begin position="1519"/>
        <end position="1528"/>
    </location>
</feature>
<feature type="compositionally biased region" description="Basic and acidic residues" evidence="3">
    <location>
        <begin position="1554"/>
        <end position="1565"/>
    </location>
</feature>
<evidence type="ECO:0000313" key="5">
    <source>
        <dbReference type="Proteomes" id="UP000695022"/>
    </source>
</evidence>
<comment type="catalytic activity">
    <reaction evidence="1">
        <text>[protein]-peptidylproline (omega=180) = [protein]-peptidylproline (omega=0)</text>
        <dbReference type="Rhea" id="RHEA:16237"/>
        <dbReference type="Rhea" id="RHEA-COMP:10747"/>
        <dbReference type="Rhea" id="RHEA-COMP:10748"/>
        <dbReference type="ChEBI" id="CHEBI:83833"/>
        <dbReference type="ChEBI" id="CHEBI:83834"/>
        <dbReference type="EC" id="5.2.1.8"/>
    </reaction>
</comment>
<dbReference type="Pfam" id="PF00254">
    <property type="entry name" value="FKBP_C"/>
    <property type="match status" value="1"/>
</dbReference>
<feature type="compositionally biased region" description="Acidic residues" evidence="3">
    <location>
        <begin position="1250"/>
        <end position="1262"/>
    </location>
</feature>
<reference evidence="6" key="1">
    <citation type="submission" date="2025-08" db="UniProtKB">
        <authorList>
            <consortium name="RefSeq"/>
        </authorList>
    </citation>
    <scope>IDENTIFICATION</scope>
</reference>